<dbReference type="EMBL" id="QENZ01000003">
    <property type="protein sequence ID" value="PVX52372.1"/>
    <property type="molecule type" value="Genomic_DNA"/>
</dbReference>
<dbReference type="InterPro" id="IPR005583">
    <property type="entry name" value="YaaA"/>
</dbReference>
<keyword evidence="3" id="KW-1185">Reference proteome</keyword>
<comment type="caution">
    <text evidence="2">The sequence shown here is derived from an EMBL/GenBank/DDBJ whole genome shotgun (WGS) entry which is preliminary data.</text>
</comment>
<comment type="similarity">
    <text evidence="1">Belongs to the UPF0246 family.</text>
</comment>
<dbReference type="GO" id="GO:0033194">
    <property type="term" value="P:response to hydroperoxide"/>
    <property type="evidence" value="ECO:0007669"/>
    <property type="project" value="TreeGrafter"/>
</dbReference>
<dbReference type="PANTHER" id="PTHR30283">
    <property type="entry name" value="PEROXIDE STRESS RESPONSE PROTEIN YAAA"/>
    <property type="match status" value="1"/>
</dbReference>
<dbReference type="AlphaFoldDB" id="A0A7L4USB6"/>
<gene>
    <name evidence="2" type="ORF">C7377_0686</name>
</gene>
<protein>
    <recommendedName>
        <fullName evidence="1">UPF0246 protein C7377_0686</fullName>
    </recommendedName>
</protein>
<dbReference type="Proteomes" id="UP000251835">
    <property type="component" value="Unassembled WGS sequence"/>
</dbReference>
<sequence>MLILISPAKNMEMSKHTHKTLTTPIFQKEANQLVKKLQKISKKKLQELMDISDDLAKLNYERYLNWADKPKDDEVKQALLYFQGMVFIGIDADTLSSKDLENAQKQLRILSGLYGLLRPLDGIQAYRLEMGTPWKTKDFDNLYKFWADEITKQINKTVEKYNHKYIVNLASQEYFKSVKTKQLDAPVITPVFKDDRGKGYQTIAVYAKKARGLMTRFIIQNNIKNPEDLQAFDSEGYFYNSELSTDKKPVFTRNH</sequence>
<accession>A0A7L4USB6</accession>
<evidence type="ECO:0000313" key="2">
    <source>
        <dbReference type="EMBL" id="PVX52372.1"/>
    </source>
</evidence>
<evidence type="ECO:0000256" key="1">
    <source>
        <dbReference type="HAMAP-Rule" id="MF_00652"/>
    </source>
</evidence>
<dbReference type="PANTHER" id="PTHR30283:SF4">
    <property type="entry name" value="PEROXIDE STRESS RESISTANCE PROTEIN YAAA"/>
    <property type="match status" value="1"/>
</dbReference>
<dbReference type="GO" id="GO:0005829">
    <property type="term" value="C:cytosol"/>
    <property type="evidence" value="ECO:0007669"/>
    <property type="project" value="TreeGrafter"/>
</dbReference>
<dbReference type="RefSeq" id="WP_116495909.1">
    <property type="nucleotide sequence ID" value="NZ_QENZ01000003.1"/>
</dbReference>
<proteinExistence type="inferred from homology"/>
<dbReference type="NCBIfam" id="NF002542">
    <property type="entry name" value="PRK02101.1-3"/>
    <property type="match status" value="1"/>
</dbReference>
<dbReference type="HAMAP" id="MF_00652">
    <property type="entry name" value="UPF0246"/>
    <property type="match status" value="1"/>
</dbReference>
<reference evidence="2 3" key="1">
    <citation type="submission" date="2018-05" db="EMBL/GenBank/DDBJ databases">
        <title>Genomic Encyclopedia of Type Strains, Phase IV (KMG-IV): sequencing the most valuable type-strain genomes for metagenomic binning, comparative biology and taxonomic classification.</title>
        <authorList>
            <person name="Goeker M."/>
        </authorList>
    </citation>
    <scope>NUCLEOTIDE SEQUENCE [LARGE SCALE GENOMIC DNA]</scope>
    <source>
        <strain evidence="2 3">DSM 28579</strain>
    </source>
</reference>
<dbReference type="Pfam" id="PF03883">
    <property type="entry name" value="H2O2_YaaD"/>
    <property type="match status" value="1"/>
</dbReference>
<evidence type="ECO:0000313" key="3">
    <source>
        <dbReference type="Proteomes" id="UP000251835"/>
    </source>
</evidence>
<dbReference type="OrthoDB" id="9777133at2"/>
<organism evidence="2 3">
    <name type="scientific">Balneicella halophila</name>
    <dbReference type="NCBI Taxonomy" id="1537566"/>
    <lineage>
        <taxon>Bacteria</taxon>
        <taxon>Pseudomonadati</taxon>
        <taxon>Bacteroidota</taxon>
        <taxon>Bacteroidia</taxon>
        <taxon>Bacteroidales</taxon>
        <taxon>Balneicellaceae</taxon>
        <taxon>Balneicella</taxon>
    </lineage>
</organism>
<name>A0A7L4USB6_BALHA</name>